<keyword evidence="3" id="KW-0802">TPR repeat</keyword>
<evidence type="ECO:0000256" key="4">
    <source>
        <dbReference type="SAM" id="SignalP"/>
    </source>
</evidence>
<dbReference type="InterPro" id="IPR019734">
    <property type="entry name" value="TPR_rpt"/>
</dbReference>
<dbReference type="PANTHER" id="PTHR31121:SF6">
    <property type="entry name" value="ALPHA-1,2 MANNOSYLTRANSFERASE KTR1"/>
    <property type="match status" value="1"/>
</dbReference>
<feature type="signal peptide" evidence="4">
    <location>
        <begin position="1"/>
        <end position="26"/>
    </location>
</feature>
<dbReference type="GO" id="GO:0000032">
    <property type="term" value="P:cell wall mannoprotein biosynthetic process"/>
    <property type="evidence" value="ECO:0007669"/>
    <property type="project" value="TreeGrafter"/>
</dbReference>
<comment type="similarity">
    <text evidence="1">Belongs to the glycosyltransferase 15 family.</text>
</comment>
<dbReference type="GO" id="GO:0006487">
    <property type="term" value="P:protein N-linked glycosylation"/>
    <property type="evidence" value="ECO:0007669"/>
    <property type="project" value="TreeGrafter"/>
</dbReference>
<dbReference type="SMART" id="SM00028">
    <property type="entry name" value="TPR"/>
    <property type="match status" value="9"/>
</dbReference>
<feature type="repeat" description="TPR" evidence="3">
    <location>
        <begin position="224"/>
        <end position="257"/>
    </location>
</feature>
<proteinExistence type="inferred from homology"/>
<dbReference type="Pfam" id="PF13432">
    <property type="entry name" value="TPR_16"/>
    <property type="match status" value="1"/>
</dbReference>
<gene>
    <name evidence="5" type="ORF">GTHE00462_LOCUS34154</name>
</gene>
<evidence type="ECO:0000256" key="3">
    <source>
        <dbReference type="PROSITE-ProRule" id="PRU00339"/>
    </source>
</evidence>
<keyword evidence="2" id="KW-0808">Transferase</keyword>
<keyword evidence="4" id="KW-0732">Signal</keyword>
<dbReference type="SUPFAM" id="SSF53448">
    <property type="entry name" value="Nucleotide-diphospho-sugar transferases"/>
    <property type="match status" value="1"/>
</dbReference>
<evidence type="ECO:0000256" key="1">
    <source>
        <dbReference type="ARBA" id="ARBA00007677"/>
    </source>
</evidence>
<feature type="chain" id="PRO_5031345285" evidence="4">
    <location>
        <begin position="27"/>
        <end position="779"/>
    </location>
</feature>
<organism evidence="5">
    <name type="scientific">Guillardia theta</name>
    <name type="common">Cryptophyte</name>
    <name type="synonym">Cryptomonas phi</name>
    <dbReference type="NCBI Taxonomy" id="55529"/>
    <lineage>
        <taxon>Eukaryota</taxon>
        <taxon>Cryptophyceae</taxon>
        <taxon>Pyrenomonadales</taxon>
        <taxon>Geminigeraceae</taxon>
        <taxon>Guillardia</taxon>
    </lineage>
</organism>
<evidence type="ECO:0000256" key="2">
    <source>
        <dbReference type="ARBA" id="ARBA00022679"/>
    </source>
</evidence>
<name>A0A7S4UNI9_GUITH</name>
<accession>A0A7S4UNI9</accession>
<dbReference type="Pfam" id="PF13181">
    <property type="entry name" value="TPR_8"/>
    <property type="match status" value="3"/>
</dbReference>
<dbReference type="EMBL" id="HBKN01043605">
    <property type="protein sequence ID" value="CAE2332587.1"/>
    <property type="molecule type" value="Transcribed_RNA"/>
</dbReference>
<feature type="repeat" description="TPR" evidence="3">
    <location>
        <begin position="258"/>
        <end position="291"/>
    </location>
</feature>
<reference evidence="5" key="1">
    <citation type="submission" date="2021-01" db="EMBL/GenBank/DDBJ databases">
        <authorList>
            <person name="Corre E."/>
            <person name="Pelletier E."/>
            <person name="Niang G."/>
            <person name="Scheremetjew M."/>
            <person name="Finn R."/>
            <person name="Kale V."/>
            <person name="Holt S."/>
            <person name="Cochrane G."/>
            <person name="Meng A."/>
            <person name="Brown T."/>
            <person name="Cohen L."/>
        </authorList>
    </citation>
    <scope>NUCLEOTIDE SEQUENCE</scope>
    <source>
        <strain evidence="5">CCMP 2712</strain>
    </source>
</reference>
<dbReference type="Gene3D" id="1.25.40.10">
    <property type="entry name" value="Tetratricopeptide repeat domain"/>
    <property type="match status" value="3"/>
</dbReference>
<dbReference type="AlphaFoldDB" id="A0A7S4UNI9"/>
<protein>
    <submittedName>
        <fullName evidence="5">Uncharacterized protein</fullName>
    </submittedName>
</protein>
<evidence type="ECO:0000313" key="5">
    <source>
        <dbReference type="EMBL" id="CAE2332587.1"/>
    </source>
</evidence>
<dbReference type="Gene3D" id="3.90.550.10">
    <property type="entry name" value="Spore Coat Polysaccharide Biosynthesis Protein SpsA, Chain A"/>
    <property type="match status" value="1"/>
</dbReference>
<dbReference type="SUPFAM" id="SSF48452">
    <property type="entry name" value="TPR-like"/>
    <property type="match status" value="2"/>
</dbReference>
<dbReference type="InterPro" id="IPR002685">
    <property type="entry name" value="Glyco_trans_15"/>
</dbReference>
<dbReference type="GO" id="GO:0000026">
    <property type="term" value="F:alpha-1,2-mannosyltransferase activity"/>
    <property type="evidence" value="ECO:0007669"/>
    <property type="project" value="TreeGrafter"/>
</dbReference>
<dbReference type="GO" id="GO:0016020">
    <property type="term" value="C:membrane"/>
    <property type="evidence" value="ECO:0007669"/>
    <property type="project" value="InterPro"/>
</dbReference>
<feature type="repeat" description="TPR" evidence="3">
    <location>
        <begin position="190"/>
        <end position="223"/>
    </location>
</feature>
<dbReference type="GO" id="GO:0005794">
    <property type="term" value="C:Golgi apparatus"/>
    <property type="evidence" value="ECO:0007669"/>
    <property type="project" value="TreeGrafter"/>
</dbReference>
<sequence>MGEKARGSWLFSFLLLLALFDIFADAGDEVDEVINRALKMESEGDYERALETIDNIPKIAPDNAHVVLLQGRLLVKLNDISAAQKKVKKAMQMFRKHGMKTRDGTSLRHLEECADVLIRTVSLAYERGSQENTRMCKDALLYRPEHALCYYLYSVHLLTTQKGSEQADNDRKVLTSLHNSIRLGHRSQQVNAYFALGMFHLQRGHLISSASAYESALKLAPSSADVLMRVGELRSRLGQHRMAQEAYERAWKEKPKDGDVMIQVGSSLRRQKKYKEAIKQYRKVVRLSTASEQEWSDAQAWIGNVYELMGKHKEAEAAYRQVIARVRRHGRACNNLGSILMARNDEEAFSSYMCAIEADPTMFEAYNNVGGYLMGKGNASEALPYLQVAYSLDQSEPQLIFNLGLALRKTGSSHEGISYMRKALSMRHTNKDFYWELARSYLYEDKMDLMLSTLDAMSRSLGKQWGELEAGLDADKFIHAQNARALNFYKRKKGRGIGKKSSGRLQKGVILYLCCADEDELKDLHYSLKLLYNHFTKEFSYPVIILHDRLTQENQTTLSAVFGDGNLSFHRIELAFPPEMTEQEKAKIPPYLMLAGHRWSYGYRHMSRFFCHDMFYLDVLQPFDYYWRLDADSFLLSPIPFDVFDRMARDKLEYGYMVVTQEDEEVVKGLWDVTRDFVHENNISLSTTMLSHHLLQGGEWNRNMFYTNFEISTFGFWRSAAYKEFFNKIDESRGIYLHRWGDAPIHLLAIGLFMPESKILKFRDISYWHQYYVNLPDFD</sequence>
<dbReference type="Pfam" id="PF01793">
    <property type="entry name" value="Glyco_transf_15"/>
    <property type="match status" value="1"/>
</dbReference>
<dbReference type="InterPro" id="IPR029044">
    <property type="entry name" value="Nucleotide-diphossugar_trans"/>
</dbReference>
<dbReference type="InterPro" id="IPR011990">
    <property type="entry name" value="TPR-like_helical_dom_sf"/>
</dbReference>
<dbReference type="PROSITE" id="PS50005">
    <property type="entry name" value="TPR"/>
    <property type="match status" value="3"/>
</dbReference>
<dbReference type="PANTHER" id="PTHR31121">
    <property type="entry name" value="ALPHA-1,2 MANNOSYLTRANSFERASE KTR1"/>
    <property type="match status" value="1"/>
</dbReference>